<name>A0A5C4LA33_9HYPH</name>
<dbReference type="Proteomes" id="UP000305267">
    <property type="component" value="Unassembled WGS sequence"/>
</dbReference>
<organism evidence="5 6">
    <name type="scientific">Methylobacterium terricola</name>
    <dbReference type="NCBI Taxonomy" id="2583531"/>
    <lineage>
        <taxon>Bacteria</taxon>
        <taxon>Pseudomonadati</taxon>
        <taxon>Pseudomonadota</taxon>
        <taxon>Alphaproteobacteria</taxon>
        <taxon>Hyphomicrobiales</taxon>
        <taxon>Methylobacteriaceae</taxon>
        <taxon>Methylobacterium</taxon>
    </lineage>
</organism>
<dbReference type="AlphaFoldDB" id="A0A5C4LA33"/>
<dbReference type="SUPFAM" id="SSF52540">
    <property type="entry name" value="P-loop containing nucleoside triphosphate hydrolases"/>
    <property type="match status" value="2"/>
</dbReference>
<dbReference type="Gene3D" id="3.40.50.300">
    <property type="entry name" value="P-loop containing nucleotide triphosphate hydrolases"/>
    <property type="match status" value="2"/>
</dbReference>
<evidence type="ECO:0000259" key="4">
    <source>
        <dbReference type="SMART" id="SM00382"/>
    </source>
</evidence>
<dbReference type="RefSeq" id="WP_139038947.1">
    <property type="nucleotide sequence ID" value="NZ_VDDA01000019.1"/>
</dbReference>
<keyword evidence="3 5" id="KW-0067">ATP-binding</keyword>
<evidence type="ECO:0000256" key="2">
    <source>
        <dbReference type="ARBA" id="ARBA00022741"/>
    </source>
</evidence>
<comment type="caution">
    <text evidence="5">The sequence shown here is derived from an EMBL/GenBank/DDBJ whole genome shotgun (WGS) entry which is preliminary data.</text>
</comment>
<evidence type="ECO:0000313" key="6">
    <source>
        <dbReference type="Proteomes" id="UP000305267"/>
    </source>
</evidence>
<dbReference type="EMBL" id="VDDA01000019">
    <property type="protein sequence ID" value="TNC09043.1"/>
    <property type="molecule type" value="Genomic_DNA"/>
</dbReference>
<dbReference type="PANTHER" id="PTHR23073">
    <property type="entry name" value="26S PROTEASOME REGULATORY SUBUNIT"/>
    <property type="match status" value="1"/>
</dbReference>
<comment type="similarity">
    <text evidence="1">Belongs to the AAA ATPase family.</text>
</comment>
<dbReference type="InterPro" id="IPR003593">
    <property type="entry name" value="AAA+_ATPase"/>
</dbReference>
<dbReference type="OrthoDB" id="7438987at2"/>
<keyword evidence="2" id="KW-0547">Nucleotide-binding</keyword>
<feature type="domain" description="AAA+ ATPase" evidence="4">
    <location>
        <begin position="479"/>
        <end position="608"/>
    </location>
</feature>
<dbReference type="InterPro" id="IPR003959">
    <property type="entry name" value="ATPase_AAA_core"/>
</dbReference>
<dbReference type="InterPro" id="IPR027417">
    <property type="entry name" value="P-loop_NTPase"/>
</dbReference>
<dbReference type="InterPro" id="IPR050221">
    <property type="entry name" value="26S_Proteasome_ATPase"/>
</dbReference>
<evidence type="ECO:0000256" key="1">
    <source>
        <dbReference type="ARBA" id="ARBA00006914"/>
    </source>
</evidence>
<dbReference type="SMART" id="SM00382">
    <property type="entry name" value="AAA"/>
    <property type="match status" value="2"/>
</dbReference>
<feature type="domain" description="AAA+ ATPase" evidence="4">
    <location>
        <begin position="244"/>
        <end position="377"/>
    </location>
</feature>
<dbReference type="GO" id="GO:0005524">
    <property type="term" value="F:ATP binding"/>
    <property type="evidence" value="ECO:0007669"/>
    <property type="project" value="UniProtKB-KW"/>
</dbReference>
<reference evidence="5 6" key="1">
    <citation type="submission" date="2019-06" db="EMBL/GenBank/DDBJ databases">
        <title>Genome of Methylobacterium sp. 17Sr1-39.</title>
        <authorList>
            <person name="Seo T."/>
        </authorList>
    </citation>
    <scope>NUCLEOTIDE SEQUENCE [LARGE SCALE GENOMIC DNA]</scope>
    <source>
        <strain evidence="5 6">17Sr1-39</strain>
    </source>
</reference>
<accession>A0A5C4LA33</accession>
<evidence type="ECO:0000313" key="5">
    <source>
        <dbReference type="EMBL" id="TNC09043.1"/>
    </source>
</evidence>
<sequence length="680" mass="73255">MDGYEQTMMRHYALAALKAPRSREAARPRRPDRQLAKWLVDNALRLGCEPPDGIDPDVFDMTVGRVDRATWAAMGPLLDQLGGTRPPVSSSPLQKRLDWLCRTLSLGAIDAEILALCVRVTLFRPLNGLGGAIAQNYPGHDEINVTAMAALTGRPAEVLRTRLRPASPLRLLGLVDDRNGGDYAPTKTVMRIARMTTTREDSLRRALLGRAPRATLAWEDFAHLGPVRDLAERLVGAALRDGATGVNILLHGAPGTGKTEFARTLATRLDASASFVGEADEDDGEPTRQERIAAFAVARALAGRAGRIILVMDEADDVFAGVDENDGAKRQGSKVFMNRLVETTEAPTVWITNHPERLGPAVMRRMSLAIRLREPGRAGRRVMLARIAAQRKLRLESADLDRLCALSAAPAILDAGVRAAKLTGGGVSAAELATRSIAEAMGSGPATVGLAAPSFDPGLSRADIDLAHLADRVAACPGRALSFCFHGLPGTGKSAYARHLAARLGIDVVERRASDLLSMWLGATEAAIAAAFEEAADRGAMLILDEADSFLRDRRGARARWEVSQVNEMLARMEAASHPFACTTNLMDSLDPATLRRFLFKVEFRAMDWSQARTAFRRYLGAEPPPALDGLDRLTPGDFALVARKAALLGERQPDGLLALLRAETDAKPGAARAPIGFTR</sequence>
<gene>
    <name evidence="5" type="ORF">FF100_27450</name>
</gene>
<evidence type="ECO:0000256" key="3">
    <source>
        <dbReference type="ARBA" id="ARBA00022840"/>
    </source>
</evidence>
<keyword evidence="6" id="KW-1185">Reference proteome</keyword>
<proteinExistence type="inferred from homology"/>
<dbReference type="Pfam" id="PF00004">
    <property type="entry name" value="AAA"/>
    <property type="match status" value="2"/>
</dbReference>
<dbReference type="GO" id="GO:0016887">
    <property type="term" value="F:ATP hydrolysis activity"/>
    <property type="evidence" value="ECO:0007669"/>
    <property type="project" value="InterPro"/>
</dbReference>
<protein>
    <submittedName>
        <fullName evidence="5">ATP-binding protein</fullName>
    </submittedName>
</protein>